<name>A0A0R3KH32_9BRAD</name>
<evidence type="ECO:0000313" key="1">
    <source>
        <dbReference type="EMBL" id="KRQ95041.1"/>
    </source>
</evidence>
<dbReference type="AlphaFoldDB" id="A0A0R3KH32"/>
<reference evidence="1 2" key="1">
    <citation type="submission" date="2014-03" db="EMBL/GenBank/DDBJ databases">
        <title>Bradyrhizobium valentinum sp. nov., isolated from effective nodules of Lupinus mariae-josephae, a lupine endemic of basic-lime soils in Eastern Spain.</title>
        <authorList>
            <person name="Duran D."/>
            <person name="Rey L."/>
            <person name="Navarro A."/>
            <person name="Busquets A."/>
            <person name="Imperial J."/>
            <person name="Ruiz-Argueso T."/>
        </authorList>
    </citation>
    <scope>NUCLEOTIDE SEQUENCE [LARGE SCALE GENOMIC DNA]</scope>
    <source>
        <strain evidence="1 2">PAC68</strain>
    </source>
</reference>
<organism evidence="1 2">
    <name type="scientific">Bradyrhizobium jicamae</name>
    <dbReference type="NCBI Taxonomy" id="280332"/>
    <lineage>
        <taxon>Bacteria</taxon>
        <taxon>Pseudomonadati</taxon>
        <taxon>Pseudomonadota</taxon>
        <taxon>Alphaproteobacteria</taxon>
        <taxon>Hyphomicrobiales</taxon>
        <taxon>Nitrobacteraceae</taxon>
        <taxon>Bradyrhizobium</taxon>
    </lineage>
</organism>
<protein>
    <submittedName>
        <fullName evidence="1">Uncharacterized protein</fullName>
    </submittedName>
</protein>
<dbReference type="Proteomes" id="UP000050863">
    <property type="component" value="Unassembled WGS sequence"/>
</dbReference>
<accession>A0A0R3KH32</accession>
<sequence>MPATYTFNDGIEAAKAQVGWTINEAVKSLSEEAAKQYIDLLVIVWRDLEQLKRPSRRKRKQPDQPPPRSP</sequence>
<dbReference type="EMBL" id="LLXZ01000213">
    <property type="protein sequence ID" value="KRQ95041.1"/>
    <property type="molecule type" value="Genomic_DNA"/>
</dbReference>
<proteinExistence type="predicted"/>
<gene>
    <name evidence="1" type="ORF">CQ12_38330</name>
</gene>
<comment type="caution">
    <text evidence="1">The sequence shown here is derived from an EMBL/GenBank/DDBJ whole genome shotgun (WGS) entry which is preliminary data.</text>
</comment>
<keyword evidence="2" id="KW-1185">Reference proteome</keyword>
<evidence type="ECO:0000313" key="2">
    <source>
        <dbReference type="Proteomes" id="UP000050863"/>
    </source>
</evidence>